<comment type="catalytic activity">
    <reaction evidence="10">
        <text>N-terminal L-methionyl-[transmembrane protein] + acetyl-CoA = N-terminal N(alpha)-acetyl-L-methionyl-[transmembrane protein] + CoA + H(+)</text>
        <dbReference type="Rhea" id="RHEA:50604"/>
        <dbReference type="Rhea" id="RHEA-COMP:12745"/>
        <dbReference type="Rhea" id="RHEA-COMP:12746"/>
        <dbReference type="ChEBI" id="CHEBI:15378"/>
        <dbReference type="ChEBI" id="CHEBI:57287"/>
        <dbReference type="ChEBI" id="CHEBI:57288"/>
        <dbReference type="ChEBI" id="CHEBI:64731"/>
        <dbReference type="ChEBI" id="CHEBI:133414"/>
        <dbReference type="EC" id="2.3.1.259"/>
    </reaction>
</comment>
<evidence type="ECO:0000256" key="9">
    <source>
        <dbReference type="ARBA" id="ARBA00048017"/>
    </source>
</evidence>
<dbReference type="PROSITE" id="PS51186">
    <property type="entry name" value="GNAT"/>
    <property type="match status" value="1"/>
</dbReference>
<dbReference type="EC" id="2.3.1.259" evidence="7"/>
<reference evidence="12" key="1">
    <citation type="submission" date="2021-12" db="EMBL/GenBank/DDBJ databases">
        <authorList>
            <person name="King R."/>
        </authorList>
    </citation>
    <scope>NUCLEOTIDE SEQUENCE</scope>
</reference>
<keyword evidence="4" id="KW-0156">Chromatin regulator</keyword>
<evidence type="ECO:0000256" key="3">
    <source>
        <dbReference type="ARBA" id="ARBA00022829"/>
    </source>
</evidence>
<evidence type="ECO:0000256" key="5">
    <source>
        <dbReference type="ARBA" id="ARBA00023315"/>
    </source>
</evidence>
<proteinExistence type="inferred from homology"/>
<dbReference type="SUPFAM" id="SSF55729">
    <property type="entry name" value="Acyl-CoA N-acyltransferases (Nat)"/>
    <property type="match status" value="1"/>
</dbReference>
<dbReference type="GO" id="GO:0000139">
    <property type="term" value="C:Golgi membrane"/>
    <property type="evidence" value="ECO:0007669"/>
    <property type="project" value="TreeGrafter"/>
</dbReference>
<evidence type="ECO:0000256" key="2">
    <source>
        <dbReference type="ARBA" id="ARBA00022679"/>
    </source>
</evidence>
<evidence type="ECO:0000313" key="12">
    <source>
        <dbReference type="EMBL" id="CAH0381840.1"/>
    </source>
</evidence>
<evidence type="ECO:0000256" key="4">
    <source>
        <dbReference type="ARBA" id="ARBA00022853"/>
    </source>
</evidence>
<keyword evidence="3" id="KW-0159">Chromosome partition</keyword>
<comment type="catalytic activity">
    <reaction evidence="9">
        <text>L-lysyl-[protein] + acetyl-CoA = N(6)-acetyl-L-lysyl-[protein] + CoA + H(+)</text>
        <dbReference type="Rhea" id="RHEA:45948"/>
        <dbReference type="Rhea" id="RHEA-COMP:9752"/>
        <dbReference type="Rhea" id="RHEA-COMP:10731"/>
        <dbReference type="ChEBI" id="CHEBI:15378"/>
        <dbReference type="ChEBI" id="CHEBI:29969"/>
        <dbReference type="ChEBI" id="CHEBI:57287"/>
        <dbReference type="ChEBI" id="CHEBI:57288"/>
        <dbReference type="ChEBI" id="CHEBI:61930"/>
        <dbReference type="EC" id="2.3.1.48"/>
    </reaction>
</comment>
<dbReference type="GO" id="GO:0007059">
    <property type="term" value="P:chromosome segregation"/>
    <property type="evidence" value="ECO:0007669"/>
    <property type="project" value="UniProtKB-KW"/>
</dbReference>
<feature type="domain" description="N-acetyltransferase" evidence="11">
    <location>
        <begin position="41"/>
        <end position="210"/>
    </location>
</feature>
<organism evidence="12 13">
    <name type="scientific">Bemisia tabaci</name>
    <name type="common">Sweetpotato whitefly</name>
    <name type="synonym">Aleurodes tabaci</name>
    <dbReference type="NCBI Taxonomy" id="7038"/>
    <lineage>
        <taxon>Eukaryota</taxon>
        <taxon>Metazoa</taxon>
        <taxon>Ecdysozoa</taxon>
        <taxon>Arthropoda</taxon>
        <taxon>Hexapoda</taxon>
        <taxon>Insecta</taxon>
        <taxon>Pterygota</taxon>
        <taxon>Neoptera</taxon>
        <taxon>Paraneoptera</taxon>
        <taxon>Hemiptera</taxon>
        <taxon>Sternorrhyncha</taxon>
        <taxon>Aleyrodoidea</taxon>
        <taxon>Aleyrodidae</taxon>
        <taxon>Aleyrodinae</taxon>
        <taxon>Bemisia</taxon>
    </lineage>
</organism>
<sequence>MPLWWPKSIFMDSFSWYATDTSNDHKPCMKKSVPLCSQSNLQLRFLCHNDIEEVQALCQTCFPIYYPYSWYLDITSNPRFYSLAAVYDGVIIGLIVAEIKPYVKLNEEDQDILSASMESYTQVGYILSLGVSPDHRRNGVASLLLDNLISHLTTAENSSCKAVFLHVLTTNSAAIQFYEQRHFRLHSFVPFYYFIGNKFKDGFTYVLYINGGHPPWGVLYYARHFCQSLCRRESSAWLWHKVEHVIRWLWNGARRMVHDNGSPSAVSHYH</sequence>
<dbReference type="InterPro" id="IPR045141">
    <property type="entry name" value="NAA60-like"/>
</dbReference>
<gene>
    <name evidence="12" type="ORF">BEMITA_LOCUS1452</name>
</gene>
<dbReference type="GO" id="GO:0004402">
    <property type="term" value="F:histone acetyltransferase activity"/>
    <property type="evidence" value="ECO:0007669"/>
    <property type="project" value="TreeGrafter"/>
</dbReference>
<dbReference type="InterPro" id="IPR000182">
    <property type="entry name" value="GNAT_dom"/>
</dbReference>
<dbReference type="AlphaFoldDB" id="A0A9N9ZXX5"/>
<comment type="similarity">
    <text evidence="6">Belongs to the acetyltransferase family. NAA60 subfamily.</text>
</comment>
<dbReference type="Pfam" id="PF00583">
    <property type="entry name" value="Acetyltransf_1"/>
    <property type="match status" value="1"/>
</dbReference>
<evidence type="ECO:0000256" key="1">
    <source>
        <dbReference type="ARBA" id="ARBA00013184"/>
    </source>
</evidence>
<dbReference type="InterPro" id="IPR016181">
    <property type="entry name" value="Acyl_CoA_acyltransferase"/>
</dbReference>
<dbReference type="Gene3D" id="3.40.630.30">
    <property type="match status" value="1"/>
</dbReference>
<dbReference type="EC" id="2.3.1.48" evidence="1"/>
<evidence type="ECO:0000256" key="6">
    <source>
        <dbReference type="ARBA" id="ARBA00025774"/>
    </source>
</evidence>
<dbReference type="EMBL" id="OU963862">
    <property type="protein sequence ID" value="CAH0381840.1"/>
    <property type="molecule type" value="Genomic_DNA"/>
</dbReference>
<keyword evidence="5" id="KW-0012">Acyltransferase</keyword>
<dbReference type="CDD" id="cd04301">
    <property type="entry name" value="NAT_SF"/>
    <property type="match status" value="1"/>
</dbReference>
<dbReference type="PANTHER" id="PTHR14744">
    <property type="entry name" value="N-ALPHA-ACETYLTRANSFERASE 60"/>
    <property type="match status" value="1"/>
</dbReference>
<dbReference type="Proteomes" id="UP001152759">
    <property type="component" value="Chromosome 1"/>
</dbReference>
<evidence type="ECO:0000256" key="10">
    <source>
        <dbReference type="ARBA" id="ARBA00048848"/>
    </source>
</evidence>
<dbReference type="GO" id="GO:0120518">
    <property type="term" value="F:protein N-terminal-methionine acetyltransferase activity"/>
    <property type="evidence" value="ECO:0007669"/>
    <property type="project" value="UniProtKB-EC"/>
</dbReference>
<evidence type="ECO:0000256" key="8">
    <source>
        <dbReference type="ARBA" id="ARBA00026144"/>
    </source>
</evidence>
<evidence type="ECO:0000313" key="13">
    <source>
        <dbReference type="Proteomes" id="UP001152759"/>
    </source>
</evidence>
<accession>A0A9N9ZXX5</accession>
<name>A0A9N9ZXX5_BEMTA</name>
<keyword evidence="13" id="KW-1185">Reference proteome</keyword>
<evidence type="ECO:0000259" key="11">
    <source>
        <dbReference type="PROSITE" id="PS51186"/>
    </source>
</evidence>
<dbReference type="PANTHER" id="PTHR14744:SF15">
    <property type="entry name" value="N-ALPHA-ACETYLTRANSFERASE 60"/>
    <property type="match status" value="1"/>
</dbReference>
<evidence type="ECO:0000256" key="7">
    <source>
        <dbReference type="ARBA" id="ARBA00026111"/>
    </source>
</evidence>
<protein>
    <recommendedName>
        <fullName evidence="8">N-alpha-acetyltransferase 60</fullName>
        <ecNumber evidence="7">2.3.1.259</ecNumber>
        <ecNumber evidence="1">2.3.1.48</ecNumber>
    </recommendedName>
</protein>
<keyword evidence="2" id="KW-0808">Transferase</keyword>